<dbReference type="CDD" id="cd16262">
    <property type="entry name" value="EFG_III"/>
    <property type="match status" value="1"/>
</dbReference>
<dbReference type="InterPro" id="IPR053905">
    <property type="entry name" value="EF-G-like_DII"/>
</dbReference>
<dbReference type="InterPro" id="IPR009000">
    <property type="entry name" value="Transl_B-barrel_sf"/>
</dbReference>
<dbReference type="InterPro" id="IPR020568">
    <property type="entry name" value="Ribosomal_Su5_D2-typ_SF"/>
</dbReference>
<evidence type="ECO:0000256" key="3">
    <source>
        <dbReference type="ARBA" id="ARBA00022917"/>
    </source>
</evidence>
<dbReference type="InterPro" id="IPR009022">
    <property type="entry name" value="EFG_III"/>
</dbReference>
<dbReference type="EMBL" id="BART01004025">
    <property type="protein sequence ID" value="GAG65190.1"/>
    <property type="molecule type" value="Genomic_DNA"/>
</dbReference>
<keyword evidence="2" id="KW-0251">Elongation factor</keyword>
<reference evidence="6" key="1">
    <citation type="journal article" date="2014" name="Front. Microbiol.">
        <title>High frequency of phylogenetically diverse reductive dehalogenase-homologous genes in deep subseafloor sedimentary metagenomes.</title>
        <authorList>
            <person name="Kawai M."/>
            <person name="Futagami T."/>
            <person name="Toyoda A."/>
            <person name="Takaki Y."/>
            <person name="Nishi S."/>
            <person name="Hori S."/>
            <person name="Arai W."/>
            <person name="Tsubouchi T."/>
            <person name="Morono Y."/>
            <person name="Uchiyama I."/>
            <person name="Ito T."/>
            <person name="Fujiyama A."/>
            <person name="Inagaki F."/>
            <person name="Takami H."/>
        </authorList>
    </citation>
    <scope>NUCLEOTIDE SEQUENCE</scope>
    <source>
        <strain evidence="6">Expedition CK06-06</strain>
    </source>
</reference>
<dbReference type="GO" id="GO:0005525">
    <property type="term" value="F:GTP binding"/>
    <property type="evidence" value="ECO:0007669"/>
    <property type="project" value="UniProtKB-KW"/>
</dbReference>
<protein>
    <recommendedName>
        <fullName evidence="5">Translation elongation factor EFG/EF2 domain-containing protein</fullName>
    </recommendedName>
</protein>
<evidence type="ECO:0000256" key="2">
    <source>
        <dbReference type="ARBA" id="ARBA00022768"/>
    </source>
</evidence>
<feature type="domain" description="Translation elongation factor EFG/EF2" evidence="5">
    <location>
        <begin position="221"/>
        <end position="304"/>
    </location>
</feature>
<evidence type="ECO:0000256" key="1">
    <source>
        <dbReference type="ARBA" id="ARBA00022741"/>
    </source>
</evidence>
<dbReference type="Gene3D" id="3.30.70.870">
    <property type="entry name" value="Elongation Factor G (Translational Gtpase), domain 3"/>
    <property type="match status" value="1"/>
</dbReference>
<dbReference type="SUPFAM" id="SSF54211">
    <property type="entry name" value="Ribosomal protein S5 domain 2-like"/>
    <property type="match status" value="1"/>
</dbReference>
<accession>X0Z734</accession>
<evidence type="ECO:0000313" key="6">
    <source>
        <dbReference type="EMBL" id="GAG65190.1"/>
    </source>
</evidence>
<sequence length="305" mass="33926">CGAALKNKGVQPLLDAIANYLPSPKEVKEVWGKNPKNNERESRLPLDSEPFTAFIFKVQNDPYMGNLSYFRVYSGKINAGDMVLNSNSEKLERIGRIVRMHAKEREDLKTVATGDIAAVIGLKDSTTGDTLCDENFPIVLESIRFPEPVVSVAVEPKTKMDHEKLSLSLNKLVNEDPTFKVNIDQDSGQTIISGMGELHLEIIIDRLLREFGVEANVGNPQVAYKETITLESVSEGRFIKQSGGKGQYGHVKLRIEPNQKGYGFLFKSKIKSGKIPREFIPYVEKGIREAMESGQLVGYPVVDVI</sequence>
<dbReference type="InterPro" id="IPR041095">
    <property type="entry name" value="EFG_II"/>
</dbReference>
<dbReference type="SMART" id="SM00889">
    <property type="entry name" value="EFG_IV"/>
    <property type="match status" value="1"/>
</dbReference>
<dbReference type="Pfam" id="PF22042">
    <property type="entry name" value="EF-G_D2"/>
    <property type="match status" value="1"/>
</dbReference>
<keyword evidence="4" id="KW-0342">GTP-binding</keyword>
<dbReference type="SUPFAM" id="SSF54980">
    <property type="entry name" value="EF-G C-terminal domain-like"/>
    <property type="match status" value="1"/>
</dbReference>
<gene>
    <name evidence="6" type="ORF">S01H4_10487</name>
</gene>
<dbReference type="Pfam" id="PF14492">
    <property type="entry name" value="EFG_III"/>
    <property type="match status" value="1"/>
</dbReference>
<dbReference type="PANTHER" id="PTHR43261">
    <property type="entry name" value="TRANSLATION ELONGATION FACTOR G-RELATED"/>
    <property type="match status" value="1"/>
</dbReference>
<dbReference type="CDD" id="cd04088">
    <property type="entry name" value="EFG_mtEFG_II"/>
    <property type="match status" value="1"/>
</dbReference>
<dbReference type="InterPro" id="IPR027417">
    <property type="entry name" value="P-loop_NTPase"/>
</dbReference>
<dbReference type="GO" id="GO:0032790">
    <property type="term" value="P:ribosome disassembly"/>
    <property type="evidence" value="ECO:0007669"/>
    <property type="project" value="TreeGrafter"/>
</dbReference>
<feature type="non-terminal residue" evidence="6">
    <location>
        <position position="1"/>
    </location>
</feature>
<keyword evidence="1" id="KW-0547">Nucleotide-binding</keyword>
<dbReference type="Gene3D" id="3.40.50.300">
    <property type="entry name" value="P-loop containing nucleotide triphosphate hydrolases"/>
    <property type="match status" value="1"/>
</dbReference>
<dbReference type="InterPro" id="IPR035647">
    <property type="entry name" value="EFG_III/V"/>
</dbReference>
<dbReference type="FunFam" id="3.30.70.870:FF:000001">
    <property type="entry name" value="Elongation factor G"/>
    <property type="match status" value="1"/>
</dbReference>
<evidence type="ECO:0000259" key="5">
    <source>
        <dbReference type="SMART" id="SM00889"/>
    </source>
</evidence>
<dbReference type="Gene3D" id="3.30.230.10">
    <property type="match status" value="1"/>
</dbReference>
<feature type="non-terminal residue" evidence="6">
    <location>
        <position position="305"/>
    </location>
</feature>
<dbReference type="GO" id="GO:0003746">
    <property type="term" value="F:translation elongation factor activity"/>
    <property type="evidence" value="ECO:0007669"/>
    <property type="project" value="UniProtKB-KW"/>
</dbReference>
<dbReference type="SUPFAM" id="SSF50447">
    <property type="entry name" value="Translation proteins"/>
    <property type="match status" value="1"/>
</dbReference>
<dbReference type="PANTHER" id="PTHR43261:SF1">
    <property type="entry name" value="RIBOSOME-RELEASING FACTOR 2, MITOCHONDRIAL"/>
    <property type="match status" value="1"/>
</dbReference>
<proteinExistence type="predicted"/>
<dbReference type="AlphaFoldDB" id="X0Z734"/>
<dbReference type="Gene3D" id="2.40.30.10">
    <property type="entry name" value="Translation factors"/>
    <property type="match status" value="1"/>
</dbReference>
<dbReference type="Pfam" id="PF03764">
    <property type="entry name" value="EFG_IV"/>
    <property type="match status" value="1"/>
</dbReference>
<evidence type="ECO:0000256" key="4">
    <source>
        <dbReference type="ARBA" id="ARBA00023134"/>
    </source>
</evidence>
<name>X0Z734_9ZZZZ</name>
<dbReference type="InterPro" id="IPR014721">
    <property type="entry name" value="Ribsml_uS5_D2-typ_fold_subgr"/>
</dbReference>
<organism evidence="6">
    <name type="scientific">marine sediment metagenome</name>
    <dbReference type="NCBI Taxonomy" id="412755"/>
    <lineage>
        <taxon>unclassified sequences</taxon>
        <taxon>metagenomes</taxon>
        <taxon>ecological metagenomes</taxon>
    </lineage>
</organism>
<dbReference type="FunFam" id="2.40.30.10:FF:000006">
    <property type="entry name" value="Elongation factor G"/>
    <property type="match status" value="1"/>
</dbReference>
<comment type="caution">
    <text evidence="6">The sequence shown here is derived from an EMBL/GenBank/DDBJ whole genome shotgun (WGS) entry which is preliminary data.</text>
</comment>
<dbReference type="InterPro" id="IPR005517">
    <property type="entry name" value="Transl_elong_EFG/EF2_IV"/>
</dbReference>
<keyword evidence="3" id="KW-0648">Protein biosynthesis</keyword>